<accession>A0A0F5MQW4</accession>
<name>A0A0F5MQW4_9RICK</name>
<evidence type="ECO:0000259" key="7">
    <source>
        <dbReference type="Pfam" id="PF10412"/>
    </source>
</evidence>
<comment type="subcellular location">
    <subcellularLocation>
        <location evidence="1">Cell membrane</location>
        <topology evidence="1">Multi-pass membrane protein</topology>
    </subcellularLocation>
</comment>
<dbReference type="Gene3D" id="3.40.50.300">
    <property type="entry name" value="P-loop containing nucleotide triphosphate hydrolases"/>
    <property type="match status" value="2"/>
</dbReference>
<dbReference type="InterPro" id="IPR019476">
    <property type="entry name" value="T4SS_TraD_DNA-bd"/>
</dbReference>
<dbReference type="PANTHER" id="PTHR37937:SF1">
    <property type="entry name" value="CONJUGATIVE TRANSFER: DNA TRANSPORT"/>
    <property type="match status" value="1"/>
</dbReference>
<dbReference type="NCBIfam" id="TIGR02759">
    <property type="entry name" value="TraD_Ftype"/>
    <property type="match status" value="1"/>
</dbReference>
<evidence type="ECO:0000256" key="4">
    <source>
        <dbReference type="ARBA" id="ARBA00022989"/>
    </source>
</evidence>
<protein>
    <submittedName>
        <fullName evidence="8">Coupling protein TraD</fullName>
    </submittedName>
</protein>
<sequence length="574" mass="64561">MRQFIRGGQTSLHAIRMIKQILTVMMQWGTWFGVIFIAYYAYSNIDEYSFYIFCMYLMAQVLLFCGAGLDKLINVSNPDGILLQVKLNDFIYYPSVLNSKAKIILTLITGVSWALLLALFVIIIVVIIFAIRGKKLGETKFIRGSKIDSEENIISQIQKDNKKLNRSSYKICNINYPADTESLHTIITGGSGTGKSVTICDLIDQIKKKNERAIIYDKMGVFTQYFYDENKDILLNPLDSRMPNWDIFKEGRKTTDFDMMAAALIPSVGSSSDPFWVNTSRILFAESCAALSERGDASNEILLKKLLTDDIKDVAELVKGTPAQSIIDLRSPKTALSVLSVLSTYLRSLKYSKKQGDNFSIRDWVNNDDAKNMLFITSRGDQHATLKPLISTWIEIAINSLLSLEQSRDRKIWIILDELPSLHSLPSLQAGLAESRQFGGAFVLSLQLMAQLRDIYGRDGAESVSGLCRTRVVFGSPDEDTAKWCSNSLGNTEIEEFKEGLSFGAHEMRDGVNLNVSKTMRHLVLPSEIMNLANLNAYVKLANNYPVAKIKLEYVVRDKIASRFIEDSTNKGYF</sequence>
<feature type="transmembrane region" description="Helical" evidence="6">
    <location>
        <begin position="103"/>
        <end position="131"/>
    </location>
</feature>
<keyword evidence="5 6" id="KW-0472">Membrane</keyword>
<dbReference type="AlphaFoldDB" id="A0A0F5MQW4"/>
<evidence type="ECO:0000256" key="6">
    <source>
        <dbReference type="SAM" id="Phobius"/>
    </source>
</evidence>
<organism evidence="8 9">
    <name type="scientific">Candidatus Arcanibacter lacustris</name>
    <dbReference type="NCBI Taxonomy" id="1607817"/>
    <lineage>
        <taxon>Bacteria</taxon>
        <taxon>Pseudomonadati</taxon>
        <taxon>Pseudomonadota</taxon>
        <taxon>Alphaproteobacteria</taxon>
        <taxon>Rickettsiales</taxon>
        <taxon>Candidatus Arcanibacter</taxon>
    </lineage>
</organism>
<keyword evidence="2" id="KW-1003">Cell membrane</keyword>
<keyword evidence="9" id="KW-1185">Reference proteome</keyword>
<evidence type="ECO:0000256" key="5">
    <source>
        <dbReference type="ARBA" id="ARBA00023136"/>
    </source>
</evidence>
<feature type="domain" description="Type IV secretion system coupling protein TraD DNA-binding" evidence="7">
    <location>
        <begin position="169"/>
        <end position="553"/>
    </location>
</feature>
<dbReference type="GO" id="GO:0005886">
    <property type="term" value="C:plasma membrane"/>
    <property type="evidence" value="ECO:0007669"/>
    <property type="project" value="UniProtKB-SubCell"/>
</dbReference>
<dbReference type="Proteomes" id="UP000033358">
    <property type="component" value="Unassembled WGS sequence"/>
</dbReference>
<keyword evidence="4 6" id="KW-1133">Transmembrane helix</keyword>
<feature type="transmembrane region" description="Helical" evidence="6">
    <location>
        <begin position="48"/>
        <end position="69"/>
    </location>
</feature>
<dbReference type="InterPro" id="IPR014128">
    <property type="entry name" value="T4SS_TraD"/>
</dbReference>
<evidence type="ECO:0000256" key="1">
    <source>
        <dbReference type="ARBA" id="ARBA00004651"/>
    </source>
</evidence>
<dbReference type="CDD" id="cd01127">
    <property type="entry name" value="TrwB_TraG_TraD_VirD4"/>
    <property type="match status" value="1"/>
</dbReference>
<feature type="transmembrane region" description="Helical" evidence="6">
    <location>
        <begin position="21"/>
        <end position="42"/>
    </location>
</feature>
<comment type="caution">
    <text evidence="8">The sequence shown here is derived from an EMBL/GenBank/DDBJ whole genome shotgun (WGS) entry which is preliminary data.</text>
</comment>
<evidence type="ECO:0000256" key="3">
    <source>
        <dbReference type="ARBA" id="ARBA00022692"/>
    </source>
</evidence>
<reference evidence="8 9" key="1">
    <citation type="submission" date="2015-02" db="EMBL/GenBank/DDBJ databases">
        <title>Single cell genomics of a rare environmental alphaproteobacterium provides unique insights into Rickettsiaceae evolution.</title>
        <authorList>
            <person name="Martijn J."/>
            <person name="Schulz F."/>
            <person name="Zaremba-Niedzwiedzka K."/>
            <person name="Viklund J."/>
            <person name="Stepanauskas R."/>
            <person name="Andersson S.G.E."/>
            <person name="Horn M."/>
            <person name="Guy L."/>
            <person name="Ettema T.J.G."/>
        </authorList>
    </citation>
    <scope>NUCLEOTIDE SEQUENCE [LARGE SCALE GENOMIC DNA]</scope>
    <source>
        <strain evidence="8 9">SCGC AAA041-L04</strain>
    </source>
</reference>
<dbReference type="InterPro" id="IPR027417">
    <property type="entry name" value="P-loop_NTPase"/>
</dbReference>
<keyword evidence="3 6" id="KW-0812">Transmembrane</keyword>
<dbReference type="SUPFAM" id="SSF52540">
    <property type="entry name" value="P-loop containing nucleoside triphosphate hydrolases"/>
    <property type="match status" value="1"/>
</dbReference>
<dbReference type="InterPro" id="IPR051539">
    <property type="entry name" value="T4SS-coupling_protein"/>
</dbReference>
<gene>
    <name evidence="8" type="primary">traD</name>
    <name evidence="8" type="ORF">SZ25_00459</name>
</gene>
<proteinExistence type="predicted"/>
<dbReference type="EMBL" id="JYHA01000078">
    <property type="protein sequence ID" value="KKB96452.1"/>
    <property type="molecule type" value="Genomic_DNA"/>
</dbReference>
<evidence type="ECO:0000313" key="9">
    <source>
        <dbReference type="Proteomes" id="UP000033358"/>
    </source>
</evidence>
<evidence type="ECO:0000256" key="2">
    <source>
        <dbReference type="ARBA" id="ARBA00022475"/>
    </source>
</evidence>
<dbReference type="PANTHER" id="PTHR37937">
    <property type="entry name" value="CONJUGATIVE TRANSFER: DNA TRANSPORT"/>
    <property type="match status" value="1"/>
</dbReference>
<dbReference type="Pfam" id="PF10412">
    <property type="entry name" value="TrwB_AAD_bind"/>
    <property type="match status" value="1"/>
</dbReference>
<evidence type="ECO:0000313" key="8">
    <source>
        <dbReference type="EMBL" id="KKB96452.1"/>
    </source>
</evidence>